<reference evidence="1 2" key="1">
    <citation type="submission" date="2019-02" db="EMBL/GenBank/DDBJ databases">
        <title>Prokaryotic population dynamics and viral predation in marine succession experiment using metagenomics: the confinement effect.</title>
        <authorList>
            <person name="Haro-Moreno J.M."/>
            <person name="Rodriguez-Valera F."/>
            <person name="Lopez-Perez M."/>
        </authorList>
    </citation>
    <scope>NUCLEOTIDE SEQUENCE [LARGE SCALE GENOMIC DNA]</scope>
    <source>
        <strain evidence="1">MED-G157</strain>
    </source>
</reference>
<comment type="caution">
    <text evidence="1">The sequence shown here is derived from an EMBL/GenBank/DDBJ whole genome shotgun (WGS) entry which is preliminary data.</text>
</comment>
<evidence type="ECO:0000313" key="1">
    <source>
        <dbReference type="EMBL" id="RZO77216.1"/>
    </source>
</evidence>
<proteinExistence type="predicted"/>
<dbReference type="Gene3D" id="3.20.20.140">
    <property type="entry name" value="Metal-dependent hydrolases"/>
    <property type="match status" value="1"/>
</dbReference>
<dbReference type="Proteomes" id="UP000316199">
    <property type="component" value="Unassembled WGS sequence"/>
</dbReference>
<dbReference type="EMBL" id="SHAG01000004">
    <property type="protein sequence ID" value="RZO77216.1"/>
    <property type="molecule type" value="Genomic_DNA"/>
</dbReference>
<accession>A0A520S458</accession>
<gene>
    <name evidence="1" type="ORF">EVA68_02070</name>
</gene>
<dbReference type="SUPFAM" id="SSF89550">
    <property type="entry name" value="PHP domain-like"/>
    <property type="match status" value="1"/>
</dbReference>
<sequence>MLRHALIIALIAFFSFMSAEAFAKKRWLAGDHHVHSHFSVGWDYSSVPPKPIPGGDAVNPILKNIEFGRLYGLSWIVTTDHGGPNHSKINRDQAYPELLASRLEYPDVLQFYGMELNTPAADHSSLIIPYTEDEREVLFKLEQSFDRYEAFPADSTRDTEEKMVEALSLMRDLPSPPLVIANHPSRSALAYGGYGLHTPREFRTWNNLAPNVAIGMAGAPGHQASALAVPAKKSLTKSFGKMPRGAYRGYPTMGGFDQMTAKIGGFWDSMLGEGRRWWITANSDFHRYYLIDGIDFYPGEYSKTYVYAEKNYDAIVAALRVGAVFVTTGDLVSEVSLAVSWGDQIATMGSELVVKDGSMVHIEMSIRDPNAHNANNDNPSVNRVDLITGFVGEKLSDPSVNENVSAVVAYRFSDNEWERSNEVLTMSHRIKVEQSMYLRLRGTNTDEMEPQRDKLDENPWHDLWFYSNPVFVKVE</sequence>
<dbReference type="InterPro" id="IPR016195">
    <property type="entry name" value="Pol/histidinol_Pase-like"/>
</dbReference>
<evidence type="ECO:0000313" key="2">
    <source>
        <dbReference type="Proteomes" id="UP000316199"/>
    </source>
</evidence>
<name>A0A520S458_9GAMM</name>
<protein>
    <submittedName>
        <fullName evidence="1">Phosphoesterase</fullName>
    </submittedName>
</protein>
<dbReference type="AlphaFoldDB" id="A0A520S458"/>
<organism evidence="1 2">
    <name type="scientific">OM182 bacterium</name>
    <dbReference type="NCBI Taxonomy" id="2510334"/>
    <lineage>
        <taxon>Bacteria</taxon>
        <taxon>Pseudomonadati</taxon>
        <taxon>Pseudomonadota</taxon>
        <taxon>Gammaproteobacteria</taxon>
        <taxon>OMG group</taxon>
        <taxon>OM182 clade</taxon>
    </lineage>
</organism>